<evidence type="ECO:0000256" key="1">
    <source>
        <dbReference type="ARBA" id="ARBA00004651"/>
    </source>
</evidence>
<feature type="transmembrane region" description="Helical" evidence="6">
    <location>
        <begin position="209"/>
        <end position="233"/>
    </location>
</feature>
<evidence type="ECO:0000313" key="8">
    <source>
        <dbReference type="EMBL" id="MFC0546692.1"/>
    </source>
</evidence>
<evidence type="ECO:0000256" key="3">
    <source>
        <dbReference type="ARBA" id="ARBA00022692"/>
    </source>
</evidence>
<keyword evidence="9" id="KW-1185">Reference proteome</keyword>
<dbReference type="Proteomes" id="UP001589810">
    <property type="component" value="Unassembled WGS sequence"/>
</dbReference>
<dbReference type="Gene3D" id="1.20.81.30">
    <property type="entry name" value="Type II secretion system (T2SS), domain F"/>
    <property type="match status" value="1"/>
</dbReference>
<evidence type="ECO:0000256" key="5">
    <source>
        <dbReference type="ARBA" id="ARBA00023136"/>
    </source>
</evidence>
<reference evidence="8 9" key="1">
    <citation type="submission" date="2024-09" db="EMBL/GenBank/DDBJ databases">
        <authorList>
            <person name="Sun Q."/>
            <person name="Mori K."/>
        </authorList>
    </citation>
    <scope>NUCLEOTIDE SEQUENCE [LARGE SCALE GENOMIC DNA]</scope>
    <source>
        <strain evidence="8 9">TBRC 1432</strain>
    </source>
</reference>
<comment type="subcellular location">
    <subcellularLocation>
        <location evidence="1">Cell membrane</location>
        <topology evidence="1">Multi-pass membrane protein</topology>
    </subcellularLocation>
</comment>
<dbReference type="InterPro" id="IPR042094">
    <property type="entry name" value="T2SS_GspF_sf"/>
</dbReference>
<dbReference type="Pfam" id="PF00482">
    <property type="entry name" value="T2SSF"/>
    <property type="match status" value="1"/>
</dbReference>
<keyword evidence="5 6" id="KW-0472">Membrane</keyword>
<evidence type="ECO:0000256" key="2">
    <source>
        <dbReference type="ARBA" id="ARBA00022475"/>
    </source>
</evidence>
<keyword evidence="2" id="KW-1003">Cell membrane</keyword>
<gene>
    <name evidence="8" type="ORF">ACFFH7_34645</name>
</gene>
<dbReference type="PANTHER" id="PTHR35007">
    <property type="entry name" value="INTEGRAL MEMBRANE PROTEIN-RELATED"/>
    <property type="match status" value="1"/>
</dbReference>
<sequence>MTTPMLGYAASALLLSLALLVLPGPITARVRLAMVFGPPTTVRRHGPRIPPAWLPALTGLAGGVLAAMVFGWMPALVVSAAIFLWCRRTMRRGPPPPDPLRLAATWDLLAACLRAGLPVPTAIRAVAADAPPECAEVLCRTAELLALGSDPVQAWAPALAEPTTAALARSARRSAHSGTALAEVADGLARRIRAASADTAEARAQRAGVLIAGPLALCFLPAFLCLGVVPVVVGLADRVLISW</sequence>
<evidence type="ECO:0000313" key="9">
    <source>
        <dbReference type="Proteomes" id="UP001589810"/>
    </source>
</evidence>
<keyword evidence="4 6" id="KW-1133">Transmembrane helix</keyword>
<proteinExistence type="predicted"/>
<dbReference type="RefSeq" id="WP_337960508.1">
    <property type="nucleotide sequence ID" value="NZ_CP097263.1"/>
</dbReference>
<name>A0ABV6N2K6_9PSEU</name>
<feature type="transmembrane region" description="Helical" evidence="6">
    <location>
        <begin position="52"/>
        <end position="85"/>
    </location>
</feature>
<keyword evidence="3 6" id="KW-0812">Transmembrane</keyword>
<accession>A0ABV6N2K6</accession>
<evidence type="ECO:0000256" key="6">
    <source>
        <dbReference type="SAM" id="Phobius"/>
    </source>
</evidence>
<feature type="domain" description="Type II secretion system protein GspF" evidence="7">
    <location>
        <begin position="107"/>
        <end position="226"/>
    </location>
</feature>
<evidence type="ECO:0000259" key="7">
    <source>
        <dbReference type="Pfam" id="PF00482"/>
    </source>
</evidence>
<comment type="caution">
    <text evidence="8">The sequence shown here is derived from an EMBL/GenBank/DDBJ whole genome shotgun (WGS) entry which is preliminary data.</text>
</comment>
<evidence type="ECO:0000256" key="4">
    <source>
        <dbReference type="ARBA" id="ARBA00022989"/>
    </source>
</evidence>
<dbReference type="InterPro" id="IPR018076">
    <property type="entry name" value="T2SS_GspF_dom"/>
</dbReference>
<dbReference type="EMBL" id="JBHLUD010000013">
    <property type="protein sequence ID" value="MFC0546692.1"/>
    <property type="molecule type" value="Genomic_DNA"/>
</dbReference>
<protein>
    <submittedName>
        <fullName evidence="8">Type II secretion system F family protein</fullName>
    </submittedName>
</protein>
<organism evidence="8 9">
    <name type="scientific">Kutzneria chonburiensis</name>
    <dbReference type="NCBI Taxonomy" id="1483604"/>
    <lineage>
        <taxon>Bacteria</taxon>
        <taxon>Bacillati</taxon>
        <taxon>Actinomycetota</taxon>
        <taxon>Actinomycetes</taxon>
        <taxon>Pseudonocardiales</taxon>
        <taxon>Pseudonocardiaceae</taxon>
        <taxon>Kutzneria</taxon>
    </lineage>
</organism>
<dbReference type="PANTHER" id="PTHR35007:SF3">
    <property type="entry name" value="POSSIBLE CONSERVED ALANINE RICH MEMBRANE PROTEIN"/>
    <property type="match status" value="1"/>
</dbReference>